<dbReference type="InterPro" id="IPR055108">
    <property type="entry name" value="Syntrophin_4th"/>
</dbReference>
<dbReference type="InterPro" id="IPR015482">
    <property type="entry name" value="Syntrophin"/>
</dbReference>
<dbReference type="Gene3D" id="2.30.29.30">
    <property type="entry name" value="Pleckstrin-homology domain (PH domain)/Phosphotyrosine-binding domain (PTB)"/>
    <property type="match status" value="2"/>
</dbReference>
<dbReference type="PANTHER" id="PTHR10554:SF12">
    <property type="entry name" value="IP02644P"/>
    <property type="match status" value="1"/>
</dbReference>
<dbReference type="Proteomes" id="UP000008281">
    <property type="component" value="Unassembled WGS sequence"/>
</dbReference>
<dbReference type="GO" id="GO:0016010">
    <property type="term" value="C:dystrophin-associated glycoprotein complex"/>
    <property type="evidence" value="ECO:0007669"/>
    <property type="project" value="EnsemblMetazoa"/>
</dbReference>
<dbReference type="eggNOG" id="KOG3551">
    <property type="taxonomic scope" value="Eukaryota"/>
</dbReference>
<dbReference type="Pfam" id="PF23012">
    <property type="entry name" value="Syntrophin_4th"/>
    <property type="match status" value="1"/>
</dbReference>
<dbReference type="InParanoid" id="E3MX12"/>
<keyword evidence="5" id="KW-0677">Repeat</keyword>
<evidence type="ECO:0000259" key="8">
    <source>
        <dbReference type="PROSITE" id="PS50003"/>
    </source>
</evidence>
<dbReference type="InterPro" id="IPR011993">
    <property type="entry name" value="PH-like_dom_sf"/>
</dbReference>
<dbReference type="Pfam" id="PF00595">
    <property type="entry name" value="PDZ"/>
    <property type="match status" value="1"/>
</dbReference>
<evidence type="ECO:0000313" key="11">
    <source>
        <dbReference type="Proteomes" id="UP000008281"/>
    </source>
</evidence>
<name>E3MX12_CAERE</name>
<evidence type="ECO:0000259" key="9">
    <source>
        <dbReference type="PROSITE" id="PS50106"/>
    </source>
</evidence>
<dbReference type="Pfam" id="PF00169">
    <property type="entry name" value="PH"/>
    <property type="match status" value="1"/>
</dbReference>
<dbReference type="Pfam" id="PF18012">
    <property type="entry name" value="PH_17"/>
    <property type="match status" value="1"/>
</dbReference>
<dbReference type="SMART" id="SM00233">
    <property type="entry name" value="PH"/>
    <property type="match status" value="2"/>
</dbReference>
<evidence type="ECO:0000256" key="3">
    <source>
        <dbReference type="ARBA" id="ARBA00010798"/>
    </source>
</evidence>
<dbReference type="GO" id="GO:0005856">
    <property type="term" value="C:cytoskeleton"/>
    <property type="evidence" value="ECO:0007669"/>
    <property type="project" value="UniProtKB-SubCell"/>
</dbReference>
<dbReference type="CDD" id="cd06801">
    <property type="entry name" value="PDZ_syntrophin-like"/>
    <property type="match status" value="1"/>
</dbReference>
<evidence type="ECO:0000256" key="6">
    <source>
        <dbReference type="ARBA" id="ARBA00023136"/>
    </source>
</evidence>
<evidence type="ECO:0000256" key="4">
    <source>
        <dbReference type="ARBA" id="ARBA00022490"/>
    </source>
</evidence>
<dbReference type="GO" id="GO:0045214">
    <property type="term" value="P:sarcomere organization"/>
    <property type="evidence" value="ECO:0007669"/>
    <property type="project" value="EnsemblMetazoa"/>
</dbReference>
<dbReference type="GO" id="GO:0005246">
    <property type="term" value="F:calcium channel regulator activity"/>
    <property type="evidence" value="ECO:0007669"/>
    <property type="project" value="EnsemblMetazoa"/>
</dbReference>
<keyword evidence="6" id="KW-0472">Membrane</keyword>
<dbReference type="SUPFAM" id="SSF50156">
    <property type="entry name" value="PDZ domain-like"/>
    <property type="match status" value="1"/>
</dbReference>
<dbReference type="GO" id="GO:0043059">
    <property type="term" value="P:regulation of forward locomotion"/>
    <property type="evidence" value="ECO:0007669"/>
    <property type="project" value="EnsemblMetazoa"/>
</dbReference>
<dbReference type="GO" id="GO:0005277">
    <property type="term" value="F:acetylcholine transmembrane transporter activity"/>
    <property type="evidence" value="ECO:0007669"/>
    <property type="project" value="EnsemblMetazoa"/>
</dbReference>
<dbReference type="Gene3D" id="2.30.42.10">
    <property type="match status" value="1"/>
</dbReference>
<dbReference type="GO" id="GO:0015870">
    <property type="term" value="P:acetylcholine transport"/>
    <property type="evidence" value="ECO:0007669"/>
    <property type="project" value="EnsemblMetazoa"/>
</dbReference>
<evidence type="ECO:0000256" key="5">
    <source>
        <dbReference type="ARBA" id="ARBA00022737"/>
    </source>
</evidence>
<evidence type="ECO:0000256" key="2">
    <source>
        <dbReference type="ARBA" id="ARBA00004245"/>
    </source>
</evidence>
<proteinExistence type="inferred from homology"/>
<comment type="similarity">
    <text evidence="3">Belongs to the syntrophin family.</text>
</comment>
<evidence type="ECO:0000256" key="1">
    <source>
        <dbReference type="ARBA" id="ARBA00004170"/>
    </source>
</evidence>
<keyword evidence="11" id="KW-1185">Reference proteome</keyword>
<dbReference type="GO" id="GO:0040017">
    <property type="term" value="P:positive regulation of locomotion"/>
    <property type="evidence" value="ECO:0007669"/>
    <property type="project" value="EnsemblMetazoa"/>
</dbReference>
<dbReference type="GO" id="GO:0046662">
    <property type="term" value="P:regulation of egg-laying behavior"/>
    <property type="evidence" value="ECO:0007669"/>
    <property type="project" value="EnsemblMetazoa"/>
</dbReference>
<dbReference type="InterPro" id="IPR041428">
    <property type="entry name" value="PHsplit_syntrophin"/>
</dbReference>
<reference evidence="10" key="1">
    <citation type="submission" date="2007-07" db="EMBL/GenBank/DDBJ databases">
        <title>PCAP assembly of the Caenorhabditis remanei genome.</title>
        <authorList>
            <consortium name="The Caenorhabditis remanei Sequencing Consortium"/>
            <person name="Wilson R.K."/>
        </authorList>
    </citation>
    <scope>NUCLEOTIDE SEQUENCE [LARGE SCALE GENOMIC DNA]</scope>
    <source>
        <strain evidence="10">PB4641</strain>
    </source>
</reference>
<gene>
    <name evidence="10" type="primary">Cre-stn-1</name>
    <name evidence="10" type="ORF">CRE_09689</name>
</gene>
<dbReference type="PANTHER" id="PTHR10554">
    <property type="entry name" value="SYNTROPHIN"/>
    <property type="match status" value="1"/>
</dbReference>
<dbReference type="OMA" id="NPQVRKM"/>
<dbReference type="GO" id="GO:0043058">
    <property type="term" value="P:regulation of backward locomotion"/>
    <property type="evidence" value="ECO:0007669"/>
    <property type="project" value="EnsemblMetazoa"/>
</dbReference>
<accession>E3MX12</accession>
<dbReference type="HOGENOM" id="CLU_026406_1_0_1"/>
<dbReference type="EMBL" id="DS268489">
    <property type="protein sequence ID" value="EFP11364.1"/>
    <property type="molecule type" value="Genomic_DNA"/>
</dbReference>
<feature type="domain" description="PDZ" evidence="9">
    <location>
        <begin position="45"/>
        <end position="128"/>
    </location>
</feature>
<dbReference type="GO" id="GO:0040013">
    <property type="term" value="P:negative regulation of locomotion"/>
    <property type="evidence" value="ECO:0007669"/>
    <property type="project" value="EnsemblMetazoa"/>
</dbReference>
<dbReference type="PROSITE" id="PS50003">
    <property type="entry name" value="PH_DOMAIN"/>
    <property type="match status" value="1"/>
</dbReference>
<dbReference type="FunFam" id="2.30.42.10:FF:000267">
    <property type="entry name" value="Protein CBR-STN-1"/>
    <property type="match status" value="1"/>
</dbReference>
<evidence type="ECO:0000256" key="7">
    <source>
        <dbReference type="ARBA" id="ARBA00023212"/>
    </source>
</evidence>
<dbReference type="InterPro" id="IPR001849">
    <property type="entry name" value="PH_domain"/>
</dbReference>
<dbReference type="PROSITE" id="PS50106">
    <property type="entry name" value="PDZ"/>
    <property type="match status" value="1"/>
</dbReference>
<dbReference type="SMART" id="SM00228">
    <property type="entry name" value="PDZ"/>
    <property type="match status" value="1"/>
</dbReference>
<sequence>MAAVRSGLVDIFVQGQWHRVLATLDPTAITLQTMEQNEVEAEKRTVRVVKYDGNGLGISIKGGRDNNMPIVISKIFKGMAADQTGELFLDDVIISVNGESLLDASHEEAVRALKRAGRVVDLQVQYRREDMMHRENIVENVEWDDDIRERVRTIGLKLAYVARAGIDADAEGRILEMRSPSGRYSLAMRCSSSEEADGWFEALHACTTCLLTQALAQVNIMLGNNPQVRHMGWVAEQVSENGISMWKPKFMTLTNSEILFYEAVPQLKAEWAEPRLVRPLVATRVVQTSSRSAPVIKGLTDVISFRMRTGTQQGVRTHTIRVETHAELARWVRAIVIGGYEACLATSQVSAPCLWRGESCELIVNLDNGISLLSSAGEVRIRKRKNYNKKKIQVLWQHSFETIRATGDDGGRFLWVDFGPPHGEQELDLLNSAKPVVFILHSFLATKVYRLGLYA</sequence>
<dbReference type="InterPro" id="IPR036034">
    <property type="entry name" value="PDZ_sf"/>
</dbReference>
<keyword evidence="7" id="KW-0206">Cytoskeleton</keyword>
<comment type="subcellular location">
    <subcellularLocation>
        <location evidence="2">Cytoplasm</location>
        <location evidence="2">Cytoskeleton</location>
    </subcellularLocation>
    <subcellularLocation>
        <location evidence="1">Membrane</location>
        <topology evidence="1">Peripheral membrane protein</topology>
    </subcellularLocation>
</comment>
<dbReference type="FunCoup" id="E3MX12">
    <property type="interactions" value="525"/>
</dbReference>
<dbReference type="STRING" id="31234.E3MX12"/>
<dbReference type="GO" id="GO:0005198">
    <property type="term" value="F:structural molecule activity"/>
    <property type="evidence" value="ECO:0007669"/>
    <property type="project" value="InterPro"/>
</dbReference>
<dbReference type="SUPFAM" id="SSF50729">
    <property type="entry name" value="PH domain-like"/>
    <property type="match status" value="2"/>
</dbReference>
<dbReference type="AlphaFoldDB" id="E3MX12"/>
<evidence type="ECO:0000313" key="10">
    <source>
        <dbReference type="EMBL" id="EFP11364.1"/>
    </source>
</evidence>
<keyword evidence="4" id="KW-0963">Cytoplasm</keyword>
<dbReference type="GO" id="GO:0046716">
    <property type="term" value="P:muscle cell cellular homeostasis"/>
    <property type="evidence" value="ECO:0007669"/>
    <property type="project" value="EnsemblMetazoa"/>
</dbReference>
<protein>
    <submittedName>
        <fullName evidence="10">CRE-STN-1 protein</fullName>
    </submittedName>
</protein>
<organism evidence="11">
    <name type="scientific">Caenorhabditis remanei</name>
    <name type="common">Caenorhabditis vulgaris</name>
    <dbReference type="NCBI Taxonomy" id="31234"/>
    <lineage>
        <taxon>Eukaryota</taxon>
        <taxon>Metazoa</taxon>
        <taxon>Ecdysozoa</taxon>
        <taxon>Nematoda</taxon>
        <taxon>Chromadorea</taxon>
        <taxon>Rhabditida</taxon>
        <taxon>Rhabditina</taxon>
        <taxon>Rhabditomorpha</taxon>
        <taxon>Rhabditoidea</taxon>
        <taxon>Rhabditidae</taxon>
        <taxon>Peloderinae</taxon>
        <taxon>Caenorhabditis</taxon>
    </lineage>
</organism>
<dbReference type="InterPro" id="IPR001478">
    <property type="entry name" value="PDZ"/>
</dbReference>
<feature type="domain" description="PH" evidence="8">
    <location>
        <begin position="227"/>
        <end position="340"/>
    </location>
</feature>
<dbReference type="OrthoDB" id="409749at2759"/>
<dbReference type="FunFam" id="2.30.29.30:FF:000553">
    <property type="entry name" value="Protein CBR-STN-1"/>
    <property type="match status" value="1"/>
</dbReference>